<accession>A0A553QM69</accession>
<evidence type="ECO:0000313" key="3">
    <source>
        <dbReference type="Proteomes" id="UP000316079"/>
    </source>
</evidence>
<keyword evidence="1" id="KW-0812">Transmembrane</keyword>
<proteinExistence type="predicted"/>
<sequence length="211" mass="23135">MIMVCPTSSLISFCRSDLSSSLVFSALSFTICCLMLSIVEEQQSARGVYLAFGCQTIIMLGFNLGDLFIWEQPHLLCTGVKLSEKTHLNKKMLKAVEGHLHPVMVCTLVSSHCPSGEDSKFCCESGGRVKVVLPWTGKLSSFNCEVKILAATAHYVTESQLTEEKLPAPMLLSANSLLESTGTSCLHLEPQYHGQVLYMCITDGKDIFPYA</sequence>
<comment type="caution">
    <text evidence="2">The sequence shown here is derived from an EMBL/GenBank/DDBJ whole genome shotgun (WGS) entry which is preliminary data.</text>
</comment>
<organism evidence="2 3">
    <name type="scientific">Danionella cerebrum</name>
    <dbReference type="NCBI Taxonomy" id="2873325"/>
    <lineage>
        <taxon>Eukaryota</taxon>
        <taxon>Metazoa</taxon>
        <taxon>Chordata</taxon>
        <taxon>Craniata</taxon>
        <taxon>Vertebrata</taxon>
        <taxon>Euteleostomi</taxon>
        <taxon>Actinopterygii</taxon>
        <taxon>Neopterygii</taxon>
        <taxon>Teleostei</taxon>
        <taxon>Ostariophysi</taxon>
        <taxon>Cypriniformes</taxon>
        <taxon>Danionidae</taxon>
        <taxon>Danioninae</taxon>
        <taxon>Danionella</taxon>
    </lineage>
</organism>
<dbReference type="Proteomes" id="UP000316079">
    <property type="component" value="Unassembled WGS sequence"/>
</dbReference>
<gene>
    <name evidence="2" type="ORF">DNTS_028526</name>
</gene>
<name>A0A553QM69_9TELE</name>
<keyword evidence="3" id="KW-1185">Reference proteome</keyword>
<dbReference type="EMBL" id="SRMA01025782">
    <property type="protein sequence ID" value="TRY91073.1"/>
    <property type="molecule type" value="Genomic_DNA"/>
</dbReference>
<evidence type="ECO:0000256" key="1">
    <source>
        <dbReference type="SAM" id="Phobius"/>
    </source>
</evidence>
<keyword evidence="1" id="KW-1133">Transmembrane helix</keyword>
<evidence type="ECO:0000313" key="2">
    <source>
        <dbReference type="EMBL" id="TRY91073.1"/>
    </source>
</evidence>
<protein>
    <submittedName>
        <fullName evidence="2">Uncharacterized protein</fullName>
    </submittedName>
</protein>
<dbReference type="AlphaFoldDB" id="A0A553QM69"/>
<keyword evidence="1" id="KW-0472">Membrane</keyword>
<feature type="transmembrane region" description="Helical" evidence="1">
    <location>
        <begin position="48"/>
        <end position="70"/>
    </location>
</feature>
<feature type="transmembrane region" description="Helical" evidence="1">
    <location>
        <begin position="20"/>
        <end position="39"/>
    </location>
</feature>
<reference evidence="2 3" key="1">
    <citation type="journal article" date="2019" name="Sci. Data">
        <title>Hybrid genome assembly and annotation of Danionella translucida.</title>
        <authorList>
            <person name="Kadobianskyi M."/>
            <person name="Schulze L."/>
            <person name="Schuelke M."/>
            <person name="Judkewitz B."/>
        </authorList>
    </citation>
    <scope>NUCLEOTIDE SEQUENCE [LARGE SCALE GENOMIC DNA]</scope>
    <source>
        <strain evidence="2 3">Bolton</strain>
    </source>
</reference>